<dbReference type="RefSeq" id="WP_015778582.1">
    <property type="nucleotide sequence ID" value="NC_013171.1"/>
</dbReference>
<evidence type="ECO:0000259" key="8">
    <source>
        <dbReference type="PROSITE" id="PS51096"/>
    </source>
</evidence>
<keyword evidence="10" id="KW-1185">Reference proteome</keyword>
<comment type="subcellular location">
    <subcellularLocation>
        <location evidence="1">Cytoplasm</location>
    </subcellularLocation>
</comment>
<dbReference type="Gene3D" id="3.40.50.510">
    <property type="entry name" value="Phosphotransferase system, mannose-type IIA component"/>
    <property type="match status" value="1"/>
</dbReference>
<dbReference type="STRING" id="525919.Apre_1665"/>
<keyword evidence="6" id="KW-0598">Phosphotransferase system</keyword>
<dbReference type="GO" id="GO:0009401">
    <property type="term" value="P:phosphoenolpyruvate-dependent sugar phosphotransferase system"/>
    <property type="evidence" value="ECO:0007669"/>
    <property type="project" value="UniProtKB-KW"/>
</dbReference>
<gene>
    <name evidence="9" type="ordered locus">Apre_1665</name>
</gene>
<dbReference type="PROSITE" id="PS51096">
    <property type="entry name" value="PTS_EIIA_TYPE_4"/>
    <property type="match status" value="1"/>
</dbReference>
<dbReference type="SUPFAM" id="SSF53062">
    <property type="entry name" value="PTS system fructose IIA component-like"/>
    <property type="match status" value="1"/>
</dbReference>
<proteinExistence type="predicted"/>
<keyword evidence="4" id="KW-0762">Sugar transport</keyword>
<evidence type="ECO:0000256" key="3">
    <source>
        <dbReference type="ARBA" id="ARBA00022490"/>
    </source>
</evidence>
<dbReference type="KEGG" id="apr:Apre_1665"/>
<evidence type="ECO:0000256" key="2">
    <source>
        <dbReference type="ARBA" id="ARBA00022448"/>
    </source>
</evidence>
<dbReference type="InterPro" id="IPR033887">
    <property type="entry name" value="PTS_IIA_man"/>
</dbReference>
<evidence type="ECO:0000256" key="4">
    <source>
        <dbReference type="ARBA" id="ARBA00022597"/>
    </source>
</evidence>
<dbReference type="GO" id="GO:0016020">
    <property type="term" value="C:membrane"/>
    <property type="evidence" value="ECO:0007669"/>
    <property type="project" value="InterPro"/>
</dbReference>
<evidence type="ECO:0000256" key="6">
    <source>
        <dbReference type="ARBA" id="ARBA00022683"/>
    </source>
</evidence>
<sequence length="128" mass="14389">MKNAVILTGHGQIASGIYSSVKMIAGEFENIRICEFKEGENYEKLDEKLEKAYEDLKAYDNIVVLADIGGGTPFNRAVLSLSKYDKISFVSGVNFEMLYYALTSEIADLDLYIKDIIDHAKASVFRFE</sequence>
<keyword evidence="2" id="KW-0813">Transport</keyword>
<dbReference type="eggNOG" id="COG2893">
    <property type="taxonomic scope" value="Bacteria"/>
</dbReference>
<dbReference type="GO" id="GO:0016301">
    <property type="term" value="F:kinase activity"/>
    <property type="evidence" value="ECO:0007669"/>
    <property type="project" value="UniProtKB-KW"/>
</dbReference>
<dbReference type="HOGENOM" id="CLU_123235_1_2_9"/>
<reference evidence="9 10" key="1">
    <citation type="journal article" date="2009" name="Stand. Genomic Sci.">
        <title>Complete genome sequence of Anaerococcus prevotii type strain (PC1).</title>
        <authorList>
            <person name="Labutti K."/>
            <person name="Pukall R."/>
            <person name="Steenblock K."/>
            <person name="Glavina Del Rio T."/>
            <person name="Tice H."/>
            <person name="Copeland A."/>
            <person name="Cheng J.F."/>
            <person name="Lucas S."/>
            <person name="Chen F."/>
            <person name="Nolan M."/>
            <person name="Bruce D."/>
            <person name="Goodwin L."/>
            <person name="Pitluck S."/>
            <person name="Ivanova N."/>
            <person name="Mavromatis K."/>
            <person name="Ovchinnikova G."/>
            <person name="Pati A."/>
            <person name="Chen A."/>
            <person name="Palaniappan K."/>
            <person name="Land M."/>
            <person name="Hauser L."/>
            <person name="Chang Y.J."/>
            <person name="Jeffries C.D."/>
            <person name="Chain P."/>
            <person name="Saunders E."/>
            <person name="Brettin T."/>
            <person name="Detter J.C."/>
            <person name="Han C."/>
            <person name="Goker M."/>
            <person name="Bristow J."/>
            <person name="Eisen J.A."/>
            <person name="Markowitz V."/>
            <person name="Hugenholtz P."/>
            <person name="Kyrpides N.C."/>
            <person name="Klenk H.P."/>
            <person name="Lapidus A."/>
        </authorList>
    </citation>
    <scope>NUCLEOTIDE SEQUENCE [LARGE SCALE GENOMIC DNA]</scope>
    <source>
        <strain evidence="10">ATCC 9321 / DSM 20548 / JCM 6508 / NCTC 11806 / PC1</strain>
    </source>
</reference>
<dbReference type="InterPro" id="IPR036662">
    <property type="entry name" value="PTS_EIIA_man-typ_sf"/>
</dbReference>
<dbReference type="PANTHER" id="PTHR33799">
    <property type="entry name" value="PTS PERMEASE-RELATED-RELATED"/>
    <property type="match status" value="1"/>
</dbReference>
<evidence type="ECO:0000256" key="1">
    <source>
        <dbReference type="ARBA" id="ARBA00004496"/>
    </source>
</evidence>
<organism evidence="9 10">
    <name type="scientific">Anaerococcus prevotii (strain ATCC 9321 / DSM 20548 / JCM 6508 / NCTC 11806 / PC1)</name>
    <name type="common">Peptostreptococcus prevotii</name>
    <name type="synonym">Peptococcus prevotii</name>
    <dbReference type="NCBI Taxonomy" id="525919"/>
    <lineage>
        <taxon>Bacteria</taxon>
        <taxon>Bacillati</taxon>
        <taxon>Bacillota</taxon>
        <taxon>Tissierellia</taxon>
        <taxon>Tissierellales</taxon>
        <taxon>Peptoniphilaceae</taxon>
        <taxon>Anaerococcus</taxon>
    </lineage>
</organism>
<keyword evidence="7" id="KW-0418">Kinase</keyword>
<dbReference type="InterPro" id="IPR004701">
    <property type="entry name" value="PTS_EIIA_man-typ"/>
</dbReference>
<evidence type="ECO:0000256" key="5">
    <source>
        <dbReference type="ARBA" id="ARBA00022679"/>
    </source>
</evidence>
<evidence type="ECO:0000256" key="7">
    <source>
        <dbReference type="ARBA" id="ARBA00022777"/>
    </source>
</evidence>
<dbReference type="GO" id="GO:0005737">
    <property type="term" value="C:cytoplasm"/>
    <property type="evidence" value="ECO:0007669"/>
    <property type="project" value="UniProtKB-SubCell"/>
</dbReference>
<dbReference type="Proteomes" id="UP000002294">
    <property type="component" value="Chromosome"/>
</dbReference>
<keyword evidence="3" id="KW-0963">Cytoplasm</keyword>
<evidence type="ECO:0000313" key="9">
    <source>
        <dbReference type="EMBL" id="ACV29686.1"/>
    </source>
</evidence>
<evidence type="ECO:0000313" key="10">
    <source>
        <dbReference type="Proteomes" id="UP000002294"/>
    </source>
</evidence>
<dbReference type="AlphaFoldDB" id="C7RES3"/>
<protein>
    <submittedName>
        <fullName evidence="9">PTS system fructose subfamily IIA component</fullName>
    </submittedName>
</protein>
<dbReference type="EMBL" id="CP001708">
    <property type="protein sequence ID" value="ACV29686.1"/>
    <property type="molecule type" value="Genomic_DNA"/>
</dbReference>
<name>C7RES3_ANAPD</name>
<dbReference type="Pfam" id="PF03610">
    <property type="entry name" value="EIIA-man"/>
    <property type="match status" value="1"/>
</dbReference>
<dbReference type="CDD" id="cd00006">
    <property type="entry name" value="PTS_IIA_man"/>
    <property type="match status" value="1"/>
</dbReference>
<dbReference type="InterPro" id="IPR051471">
    <property type="entry name" value="Bacterial_PTS_sugar_comp"/>
</dbReference>
<dbReference type="OrthoDB" id="9799827at2"/>
<dbReference type="PANTHER" id="PTHR33799:SF1">
    <property type="entry name" value="PTS SYSTEM MANNOSE-SPECIFIC EIIAB COMPONENT-RELATED"/>
    <property type="match status" value="1"/>
</dbReference>
<keyword evidence="5" id="KW-0808">Transferase</keyword>
<feature type="domain" description="PTS EIIA type-4" evidence="8">
    <location>
        <begin position="2"/>
        <end position="124"/>
    </location>
</feature>
<accession>C7RES3</accession>